<dbReference type="CDD" id="cd01650">
    <property type="entry name" value="RT_nLTR_like"/>
    <property type="match status" value="1"/>
</dbReference>
<dbReference type="AlphaFoldDB" id="A0AAV5CKU9"/>
<protein>
    <recommendedName>
        <fullName evidence="1">Reverse transcriptase domain-containing protein</fullName>
    </recommendedName>
</protein>
<reference evidence="2" key="1">
    <citation type="journal article" date="2018" name="DNA Res.">
        <title>Multiple hybrid de novo genome assembly of finger millet, an orphan allotetraploid crop.</title>
        <authorList>
            <person name="Hatakeyama M."/>
            <person name="Aluri S."/>
            <person name="Balachadran M.T."/>
            <person name="Sivarajan S.R."/>
            <person name="Patrignani A."/>
            <person name="Gruter S."/>
            <person name="Poveda L."/>
            <person name="Shimizu-Inatsugi R."/>
            <person name="Baeten J."/>
            <person name="Francoijs K.J."/>
            <person name="Nataraja K.N."/>
            <person name="Reddy Y.A.N."/>
            <person name="Phadnis S."/>
            <person name="Ravikumar R.L."/>
            <person name="Schlapbach R."/>
            <person name="Sreeman S.M."/>
            <person name="Shimizu K.K."/>
        </authorList>
    </citation>
    <scope>NUCLEOTIDE SEQUENCE</scope>
</reference>
<dbReference type="InterPro" id="IPR000477">
    <property type="entry name" value="RT_dom"/>
</dbReference>
<dbReference type="PANTHER" id="PTHR19446">
    <property type="entry name" value="REVERSE TRANSCRIPTASES"/>
    <property type="match status" value="1"/>
</dbReference>
<organism evidence="2 3">
    <name type="scientific">Eleusine coracana subsp. coracana</name>
    <dbReference type="NCBI Taxonomy" id="191504"/>
    <lineage>
        <taxon>Eukaryota</taxon>
        <taxon>Viridiplantae</taxon>
        <taxon>Streptophyta</taxon>
        <taxon>Embryophyta</taxon>
        <taxon>Tracheophyta</taxon>
        <taxon>Spermatophyta</taxon>
        <taxon>Magnoliopsida</taxon>
        <taxon>Liliopsida</taxon>
        <taxon>Poales</taxon>
        <taxon>Poaceae</taxon>
        <taxon>PACMAD clade</taxon>
        <taxon>Chloridoideae</taxon>
        <taxon>Cynodonteae</taxon>
        <taxon>Eleusininae</taxon>
        <taxon>Eleusine</taxon>
    </lineage>
</organism>
<dbReference type="GO" id="GO:0003824">
    <property type="term" value="F:catalytic activity"/>
    <property type="evidence" value="ECO:0007669"/>
    <property type="project" value="InterPro"/>
</dbReference>
<dbReference type="Pfam" id="PF03372">
    <property type="entry name" value="Exo_endo_phos"/>
    <property type="match status" value="1"/>
</dbReference>
<dbReference type="PROSITE" id="PS50878">
    <property type="entry name" value="RT_POL"/>
    <property type="match status" value="1"/>
</dbReference>
<evidence type="ECO:0000313" key="3">
    <source>
        <dbReference type="Proteomes" id="UP001054889"/>
    </source>
</evidence>
<accession>A0AAV5CKU9</accession>
<dbReference type="InterPro" id="IPR036691">
    <property type="entry name" value="Endo/exonu/phosph_ase_sf"/>
</dbReference>
<evidence type="ECO:0000313" key="2">
    <source>
        <dbReference type="EMBL" id="GJM98641.1"/>
    </source>
</evidence>
<dbReference type="SUPFAM" id="SSF56672">
    <property type="entry name" value="DNA/RNA polymerases"/>
    <property type="match status" value="1"/>
</dbReference>
<comment type="caution">
    <text evidence="2">The sequence shown here is derived from an EMBL/GenBank/DDBJ whole genome shotgun (WGS) entry which is preliminary data.</text>
</comment>
<name>A0AAV5CKU9_ELECO</name>
<sequence length="586" mass="67412">MSLLSWNCQGSGRSLSSTTSTHLACLISSTHAQVIFVFETRSVNTSKSRLINRFSLHDAHVVPATGQSGGLWLMWKDDVDLTITHDSHYLILAEGVYKTSNQTFNLVCMYGDPHHLKTTGIWQEVATFVLGSPNIPTFCMGDLNNIMHQNKKSGPTPANATRIQNFCCLVKNCGFFDLGYSGPAYTWTNKQFTTIATFQRIDRYLANAEWCIAFPRTAVFHLPMIYSDHASILAVLDSQKHTSRKPFRFENWWLLEDDFSPTASNSWRQTCSKPFHTRTKILAKDLRIWRKKKKPLNQQLQDIETQILQQQSLTPQQQNHNVQATLYQNHQSLLTKDAIFHRQRVKKLWATDGDRNTQFFQQAILKRARKNRITHILDMQGNSVVTPRDIATIFTDYFQNLFALHLTNAADSHNHTHLVTIQEEFTMSTPDEQEILGFIKEIKRNASPGPDGLNVAFYRASWPWIKEDIMHLIRDFYHTGHIHPELNNTCIVLIPKKINPSIPQDFRPISLCNVIYKIIAKSLAIRLKEHLPDYIHASQMAFIKGRRITTNIILAQEIVHSFRLSTWKDKGFLLKIDLAKAFDRIE</sequence>
<dbReference type="InterPro" id="IPR043502">
    <property type="entry name" value="DNA/RNA_pol_sf"/>
</dbReference>
<dbReference type="InterPro" id="IPR005135">
    <property type="entry name" value="Endo/exonuclease/phosphatase"/>
</dbReference>
<gene>
    <name evidence="2" type="primary">ga15670</name>
    <name evidence="2" type="ORF">PR202_ga15670</name>
</gene>
<feature type="domain" description="Reverse transcriptase" evidence="1">
    <location>
        <begin position="475"/>
        <end position="586"/>
    </location>
</feature>
<dbReference type="SUPFAM" id="SSF56219">
    <property type="entry name" value="DNase I-like"/>
    <property type="match status" value="1"/>
</dbReference>
<dbReference type="Gene3D" id="3.60.10.10">
    <property type="entry name" value="Endonuclease/exonuclease/phosphatase"/>
    <property type="match status" value="1"/>
</dbReference>
<dbReference type="Proteomes" id="UP001054889">
    <property type="component" value="Unassembled WGS sequence"/>
</dbReference>
<proteinExistence type="predicted"/>
<dbReference type="Pfam" id="PF00078">
    <property type="entry name" value="RVT_1"/>
    <property type="match status" value="1"/>
</dbReference>
<reference evidence="2" key="2">
    <citation type="submission" date="2021-12" db="EMBL/GenBank/DDBJ databases">
        <title>Resequencing data analysis of finger millet.</title>
        <authorList>
            <person name="Hatakeyama M."/>
            <person name="Aluri S."/>
            <person name="Balachadran M.T."/>
            <person name="Sivarajan S.R."/>
            <person name="Poveda L."/>
            <person name="Shimizu-Inatsugi R."/>
            <person name="Schlapbach R."/>
            <person name="Sreeman S.M."/>
            <person name="Shimizu K.K."/>
        </authorList>
    </citation>
    <scope>NUCLEOTIDE SEQUENCE</scope>
</reference>
<keyword evidence="3" id="KW-1185">Reference proteome</keyword>
<dbReference type="EMBL" id="BQKI01000007">
    <property type="protein sequence ID" value="GJM98641.1"/>
    <property type="molecule type" value="Genomic_DNA"/>
</dbReference>
<evidence type="ECO:0000259" key="1">
    <source>
        <dbReference type="PROSITE" id="PS50878"/>
    </source>
</evidence>